<keyword evidence="2" id="KW-1185">Reference proteome</keyword>
<reference evidence="1 2" key="1">
    <citation type="journal article" date="2013" name="PLoS Genet.">
        <title>Expanding the Marine Virosphere Using Metagenomics.</title>
        <authorList>
            <person name="Mizuno C.M."/>
            <person name="Rodriguez-Valera F."/>
            <person name="Kimes N.E."/>
            <person name="Ghai R."/>
        </authorList>
    </citation>
    <scope>NUCLEOTIDE SEQUENCE [LARGE SCALE GENOMIC DNA]</scope>
    <source>
        <strain evidence="1">UvMED-CGR-U-MedDCM-OCT-S45-C18</strain>
    </source>
</reference>
<organism evidence="1 2">
    <name type="scientific">uncultured phage_MedDCM-OCT-S45-C18</name>
    <dbReference type="NCBI Taxonomy" id="2741072"/>
    <lineage>
        <taxon>Viruses</taxon>
        <taxon>Duplodnaviria</taxon>
        <taxon>Heunggongvirae</taxon>
        <taxon>Uroviricota</taxon>
        <taxon>Caudoviricetes</taxon>
        <taxon>Autographivirales</taxon>
        <taxon>Ayaqvirus</taxon>
        <taxon>Ayaqvirus S45C18</taxon>
    </lineage>
</organism>
<dbReference type="EMBL" id="AP013544">
    <property type="protein sequence ID" value="BAQ94265.1"/>
    <property type="molecule type" value="Genomic_DNA"/>
</dbReference>
<evidence type="ECO:0000313" key="2">
    <source>
        <dbReference type="Proteomes" id="UP000505037"/>
    </source>
</evidence>
<sequence length="103" mass="12065">MDPNTITIEGTAEERKQIPLYRGLMCYFPHALVEVAKQSYKGNIQHHPEDEIWWDMSKSKDELDALLRHMLEGEWAAVAWRALAHLERSCIENKAHSRKVKHE</sequence>
<dbReference type="GeneID" id="55412344"/>
<evidence type="ECO:0000313" key="1">
    <source>
        <dbReference type="EMBL" id="BAQ94265.1"/>
    </source>
</evidence>
<dbReference type="Proteomes" id="UP000505037">
    <property type="component" value="Segment"/>
</dbReference>
<dbReference type="RefSeq" id="YP_009777807.1">
    <property type="nucleotide sequence ID" value="NC_047704.1"/>
</dbReference>
<proteinExistence type="predicted"/>
<accession>A0A6S4P9V1</accession>
<name>A0A6S4P9V1_9CAUD</name>
<protein>
    <submittedName>
        <fullName evidence="1">Uncharacterized protein</fullName>
    </submittedName>
</protein>
<dbReference type="KEGG" id="vg:55412344"/>